<dbReference type="KEGG" id="tact:SG35_013675"/>
<name>A0AAE9YUP1_9GAMM</name>
<gene>
    <name evidence="1" type="ORF">SG35_013675</name>
</gene>
<organism evidence="1 2">
    <name type="scientific">Thalassomonas actiniarum</name>
    <dbReference type="NCBI Taxonomy" id="485447"/>
    <lineage>
        <taxon>Bacteria</taxon>
        <taxon>Pseudomonadati</taxon>
        <taxon>Pseudomonadota</taxon>
        <taxon>Gammaproteobacteria</taxon>
        <taxon>Alteromonadales</taxon>
        <taxon>Colwelliaceae</taxon>
        <taxon>Thalassomonas</taxon>
    </lineage>
</organism>
<dbReference type="AlphaFoldDB" id="A0AAE9YUP1"/>
<reference evidence="1 2" key="1">
    <citation type="journal article" date="2015" name="Genome Announc.">
        <title>Draft Genome Sequences of Marine Isolates of Thalassomonas viridans and Thalassomonas actiniarum.</title>
        <authorList>
            <person name="Olonade I."/>
            <person name="van Zyl L.J."/>
            <person name="Trindade M."/>
        </authorList>
    </citation>
    <scope>NUCLEOTIDE SEQUENCE [LARGE SCALE GENOMIC DNA]</scope>
    <source>
        <strain evidence="1 2">A5K-106</strain>
    </source>
</reference>
<keyword evidence="2" id="KW-1185">Reference proteome</keyword>
<evidence type="ECO:0000313" key="2">
    <source>
        <dbReference type="Proteomes" id="UP000032568"/>
    </source>
</evidence>
<evidence type="ECO:0000313" key="1">
    <source>
        <dbReference type="EMBL" id="WDE01570.1"/>
    </source>
</evidence>
<dbReference type="Proteomes" id="UP000032568">
    <property type="component" value="Chromosome"/>
</dbReference>
<proteinExistence type="predicted"/>
<protein>
    <submittedName>
        <fullName evidence="1">Uncharacterized protein</fullName>
    </submittedName>
</protein>
<reference evidence="1 2" key="2">
    <citation type="journal article" date="2022" name="Mar. Drugs">
        <title>Bioassay-Guided Fractionation Leads to the Detection of Cholic Acid Generated by the Rare Thalassomonas sp.</title>
        <authorList>
            <person name="Pheiffer F."/>
            <person name="Schneider Y.K."/>
            <person name="Hansen E.H."/>
            <person name="Andersen J.H."/>
            <person name="Isaksson J."/>
            <person name="Busche T."/>
            <person name="R C."/>
            <person name="Kalinowski J."/>
            <person name="Zyl L.V."/>
            <person name="Trindade M."/>
        </authorList>
    </citation>
    <scope>NUCLEOTIDE SEQUENCE [LARGE SCALE GENOMIC DNA]</scope>
    <source>
        <strain evidence="1 2">A5K-106</strain>
    </source>
</reference>
<dbReference type="EMBL" id="CP059735">
    <property type="protein sequence ID" value="WDE01570.1"/>
    <property type="molecule type" value="Genomic_DNA"/>
</dbReference>
<dbReference type="RefSeq" id="WP_044832761.1">
    <property type="nucleotide sequence ID" value="NZ_CP059735.1"/>
</dbReference>
<sequence>MPVNAWGGDFLISKPTNARTVELCAKIIIPACLALRINAVMVEFPGRRALLASNAGKTDAELCRVDNISQQYPNLIKVEPALQQLTIVALSITALPPIKTMADLKAYKRGSQKGMKAAENYFRQGFNHYVTSGQITAKTFSFTGHRSFNLNSIIIFTSAISICLQH</sequence>
<accession>A0AAE9YUP1</accession>